<sequence>MSLRTYYWNDRVLPEWKIKLRDFFWRDGYKHFKVGNAGDILNHDILTSFYSEEPVNIKDEGDRLLLIGSVSHRLEDGDVLCGIGTQGKSDKIERKDNVSIYGLRGPITYDEFKKKGYDLSALKFLLDPGLMVRFMYGRETKPEKGKVVFIPHYKERKHYKYMSKSVNVVDIDATAEQVCSEILSAEHVFSSSLHGIVFAHALNRPVTFVEPIFESMIKFKDYYSSVSLDLPEPLKDFNEKRLSGLPLSPASVEYSEQDFFFPDIKELKNKGVVM</sequence>
<protein>
    <submittedName>
        <fullName evidence="2">Polysaccharide pyruvyl transferase family protein</fullName>
        <ecNumber evidence="2">2.4.-.-</ecNumber>
    </submittedName>
</protein>
<dbReference type="EMBL" id="JBHSEU010000021">
    <property type="protein sequence ID" value="MFC4539787.1"/>
    <property type="molecule type" value="Genomic_DNA"/>
</dbReference>
<gene>
    <name evidence="2" type="ORF">ACFO0U_13495</name>
</gene>
<dbReference type="Pfam" id="PF04230">
    <property type="entry name" value="PS_pyruv_trans"/>
    <property type="match status" value="1"/>
</dbReference>
<dbReference type="Proteomes" id="UP001596030">
    <property type="component" value="Unassembled WGS sequence"/>
</dbReference>
<proteinExistence type="predicted"/>
<dbReference type="InterPro" id="IPR007345">
    <property type="entry name" value="Polysacch_pyruvyl_Trfase"/>
</dbReference>
<reference evidence="3" key="1">
    <citation type="journal article" date="2019" name="Int. J. Syst. Evol. Microbiol.">
        <title>The Global Catalogue of Microorganisms (GCM) 10K type strain sequencing project: providing services to taxonomists for standard genome sequencing and annotation.</title>
        <authorList>
            <consortium name="The Broad Institute Genomics Platform"/>
            <consortium name="The Broad Institute Genome Sequencing Center for Infectious Disease"/>
            <person name="Wu L."/>
            <person name="Ma J."/>
        </authorList>
    </citation>
    <scope>NUCLEOTIDE SEQUENCE [LARGE SCALE GENOMIC DNA]</scope>
    <source>
        <strain evidence="3">CGMCC 1.12121</strain>
    </source>
</reference>
<organism evidence="2 3">
    <name type="scientific">Chromohalobacter sarecensis</name>
    <dbReference type="NCBI Taxonomy" id="245294"/>
    <lineage>
        <taxon>Bacteria</taxon>
        <taxon>Pseudomonadati</taxon>
        <taxon>Pseudomonadota</taxon>
        <taxon>Gammaproteobacteria</taxon>
        <taxon>Oceanospirillales</taxon>
        <taxon>Halomonadaceae</taxon>
        <taxon>Chromohalobacter</taxon>
    </lineage>
</organism>
<name>A0ABV9D4D0_9GAMM</name>
<dbReference type="RefSeq" id="WP_246969776.1">
    <property type="nucleotide sequence ID" value="NZ_JAKGAN010000002.1"/>
</dbReference>
<keyword evidence="3" id="KW-1185">Reference proteome</keyword>
<keyword evidence="2" id="KW-0328">Glycosyltransferase</keyword>
<dbReference type="EC" id="2.4.-.-" evidence="2"/>
<keyword evidence="2" id="KW-0808">Transferase</keyword>
<accession>A0ABV9D4D0</accession>
<evidence type="ECO:0000313" key="3">
    <source>
        <dbReference type="Proteomes" id="UP001596030"/>
    </source>
</evidence>
<comment type="caution">
    <text evidence="2">The sequence shown here is derived from an EMBL/GenBank/DDBJ whole genome shotgun (WGS) entry which is preliminary data.</text>
</comment>
<evidence type="ECO:0000313" key="2">
    <source>
        <dbReference type="EMBL" id="MFC4539787.1"/>
    </source>
</evidence>
<dbReference type="GO" id="GO:0016757">
    <property type="term" value="F:glycosyltransferase activity"/>
    <property type="evidence" value="ECO:0007669"/>
    <property type="project" value="UniProtKB-KW"/>
</dbReference>
<feature type="domain" description="Polysaccharide pyruvyl transferase" evidence="1">
    <location>
        <begin position="99"/>
        <end position="209"/>
    </location>
</feature>
<evidence type="ECO:0000259" key="1">
    <source>
        <dbReference type="Pfam" id="PF04230"/>
    </source>
</evidence>